<comment type="subunit">
    <text evidence="5 8">The basal body constitutes a major portion of the flagellar organelle and consists of four rings (L,P,S, and M) mounted on a central rod. The rod consists of about 26 subunits of FlgG in the distal portion, and FlgB, FlgC and FlgF are thought to build up the proximal portion of the rod with about 6 subunits each.</text>
</comment>
<evidence type="ECO:0000259" key="9">
    <source>
        <dbReference type="Pfam" id="PF00460"/>
    </source>
</evidence>
<dbReference type="SUPFAM" id="SSF117143">
    <property type="entry name" value="Flagellar hook protein flgE"/>
    <property type="match status" value="1"/>
</dbReference>
<evidence type="ECO:0000256" key="6">
    <source>
        <dbReference type="ARBA" id="ARBA00032912"/>
    </source>
</evidence>
<dbReference type="InterPro" id="IPR019776">
    <property type="entry name" value="Flagellar_basal_body_rod_CS"/>
</dbReference>
<feature type="domain" description="Flagellar hook protein FlgE/F/G-like D1" evidence="11">
    <location>
        <begin position="91"/>
        <end position="154"/>
    </location>
</feature>
<dbReference type="InterPro" id="IPR010930">
    <property type="entry name" value="Flg_bb/hook_C_dom"/>
</dbReference>
<evidence type="ECO:0000256" key="3">
    <source>
        <dbReference type="ARBA" id="ARBA00017948"/>
    </source>
</evidence>
<proteinExistence type="inferred from homology"/>
<dbReference type="NCBIfam" id="TIGR03506">
    <property type="entry name" value="FlgEFG_subfam"/>
    <property type="match status" value="2"/>
</dbReference>
<evidence type="ECO:0000313" key="13">
    <source>
        <dbReference type="Proteomes" id="UP000278085"/>
    </source>
</evidence>
<dbReference type="EMBL" id="RXLQ01000017">
    <property type="protein sequence ID" value="RSZ56281.1"/>
    <property type="molecule type" value="Genomic_DNA"/>
</dbReference>
<name>A0A430HFI9_9BURK</name>
<keyword evidence="12" id="KW-0966">Cell projection</keyword>
<accession>A0A430HFI9</accession>
<evidence type="ECO:0000256" key="5">
    <source>
        <dbReference type="ARBA" id="ARBA00025933"/>
    </source>
</evidence>
<evidence type="ECO:0000256" key="1">
    <source>
        <dbReference type="ARBA" id="ARBA00004117"/>
    </source>
</evidence>
<dbReference type="PANTHER" id="PTHR30435:SF19">
    <property type="entry name" value="FLAGELLAR BASAL-BODY ROD PROTEIN FLGG"/>
    <property type="match status" value="1"/>
</dbReference>
<keyword evidence="13" id="KW-1185">Reference proteome</keyword>
<gene>
    <name evidence="12" type="primary">flgG</name>
    <name evidence="12" type="ORF">EJB06_25640</name>
</gene>
<reference evidence="12 13" key="1">
    <citation type="submission" date="2018-12" db="EMBL/GenBank/DDBJ databases">
        <authorList>
            <person name="Yang E."/>
        </authorList>
    </citation>
    <scope>NUCLEOTIDE SEQUENCE [LARGE SCALE GENOMIC DNA]</scope>
    <source>
        <strain evidence="12 13">SOD</strain>
    </source>
</reference>
<dbReference type="PROSITE" id="PS00588">
    <property type="entry name" value="FLAGELLA_BB_ROD"/>
    <property type="match status" value="1"/>
</dbReference>
<keyword evidence="12" id="KW-0282">Flagellum</keyword>
<comment type="subcellular location">
    <subcellularLocation>
        <location evidence="1 8">Bacterial flagellum basal body</location>
    </subcellularLocation>
</comment>
<dbReference type="InterPro" id="IPR053967">
    <property type="entry name" value="LlgE_F_G-like_D1"/>
</dbReference>
<sequence>MNDSLYIAATGMQAQQQNIDAIANNLANVSTAGFKKGRVNFQEMMHVDPNQPGAARAGLNGPLGLGISVGSVAKDFAPGALAQTNAPMDLAINGAGFIEVTLADGSRGYTRGGTLQISKDNYLATADGHVLKAAIHVPPNAAGIKIGADGKVSAQMQANGPLTEIGQIELASFANPSALNAVAGGIYAPTDASGDANLGKPGQQGMGVLAQGALENSNVTLVDEMVTLMIAQRAYEMSSKVIQASDEIMGLTNNLRR</sequence>
<organism evidence="12 13">
    <name type="scientific">Massilia atriviolacea</name>
    <dbReference type="NCBI Taxonomy" id="2495579"/>
    <lineage>
        <taxon>Bacteria</taxon>
        <taxon>Pseudomonadati</taxon>
        <taxon>Pseudomonadota</taxon>
        <taxon>Betaproteobacteria</taxon>
        <taxon>Burkholderiales</taxon>
        <taxon>Oxalobacteraceae</taxon>
        <taxon>Telluria group</taxon>
        <taxon>Massilia</taxon>
    </lineage>
</organism>
<evidence type="ECO:0000256" key="7">
    <source>
        <dbReference type="NCBIfam" id="TIGR02488"/>
    </source>
</evidence>
<feature type="domain" description="Flagellar basal body rod protein N-terminal" evidence="9">
    <location>
        <begin position="5"/>
        <end position="35"/>
    </location>
</feature>
<dbReference type="Pfam" id="PF22692">
    <property type="entry name" value="LlgE_F_G_D1"/>
    <property type="match status" value="1"/>
</dbReference>
<keyword evidence="4 8" id="KW-0975">Bacterial flagellum</keyword>
<dbReference type="AlphaFoldDB" id="A0A430HFI9"/>
<dbReference type="RefSeq" id="WP_126076862.1">
    <property type="nucleotide sequence ID" value="NZ_CP051166.1"/>
</dbReference>
<dbReference type="PANTHER" id="PTHR30435">
    <property type="entry name" value="FLAGELLAR PROTEIN"/>
    <property type="match status" value="1"/>
</dbReference>
<dbReference type="Pfam" id="PF06429">
    <property type="entry name" value="Flg_bbr_C"/>
    <property type="match status" value="1"/>
</dbReference>
<evidence type="ECO:0000256" key="8">
    <source>
        <dbReference type="RuleBase" id="RU362116"/>
    </source>
</evidence>
<evidence type="ECO:0000259" key="10">
    <source>
        <dbReference type="Pfam" id="PF06429"/>
    </source>
</evidence>
<comment type="caution">
    <text evidence="12">The sequence shown here is derived from an EMBL/GenBank/DDBJ whole genome shotgun (WGS) entry which is preliminary data.</text>
</comment>
<dbReference type="OrthoDB" id="9804559at2"/>
<dbReference type="GO" id="GO:0009426">
    <property type="term" value="C:bacterial-type flagellum basal body, distal rod"/>
    <property type="evidence" value="ECO:0007669"/>
    <property type="project" value="UniProtKB-UniRule"/>
</dbReference>
<evidence type="ECO:0000256" key="2">
    <source>
        <dbReference type="ARBA" id="ARBA00009677"/>
    </source>
</evidence>
<dbReference type="InterPro" id="IPR012834">
    <property type="entry name" value="FlgG_G_neg"/>
</dbReference>
<comment type="similarity">
    <text evidence="2 8">Belongs to the flagella basal body rod proteins family.</text>
</comment>
<keyword evidence="12" id="KW-0969">Cilium</keyword>
<evidence type="ECO:0000259" key="11">
    <source>
        <dbReference type="Pfam" id="PF22692"/>
    </source>
</evidence>
<dbReference type="Proteomes" id="UP000278085">
    <property type="component" value="Unassembled WGS sequence"/>
</dbReference>
<dbReference type="GO" id="GO:0071978">
    <property type="term" value="P:bacterial-type flagellum-dependent swarming motility"/>
    <property type="evidence" value="ECO:0007669"/>
    <property type="project" value="TreeGrafter"/>
</dbReference>
<evidence type="ECO:0000256" key="4">
    <source>
        <dbReference type="ARBA" id="ARBA00023143"/>
    </source>
</evidence>
<dbReference type="NCBIfam" id="TIGR02488">
    <property type="entry name" value="flgG_G_neg"/>
    <property type="match status" value="1"/>
</dbReference>
<evidence type="ECO:0000313" key="12">
    <source>
        <dbReference type="EMBL" id="RSZ56281.1"/>
    </source>
</evidence>
<protein>
    <recommendedName>
        <fullName evidence="3 7">Flagellar basal-body rod protein FlgG</fullName>
    </recommendedName>
    <alternativeName>
        <fullName evidence="6 8">Distal rod protein</fullName>
    </alternativeName>
</protein>
<dbReference type="InterPro" id="IPR001444">
    <property type="entry name" value="Flag_bb_rod_N"/>
</dbReference>
<dbReference type="InterPro" id="IPR037925">
    <property type="entry name" value="FlgE/F/G-like"/>
</dbReference>
<dbReference type="Pfam" id="PF00460">
    <property type="entry name" value="Flg_bb_rod"/>
    <property type="match status" value="1"/>
</dbReference>
<feature type="domain" description="Flagellar basal-body/hook protein C-terminal" evidence="10">
    <location>
        <begin position="210"/>
        <end position="255"/>
    </location>
</feature>
<dbReference type="InterPro" id="IPR020013">
    <property type="entry name" value="Flagellar_FlgE/F/G"/>
</dbReference>